<name>A0A8T3C8F5_DENNO</name>
<protein>
    <submittedName>
        <fullName evidence="2">Uncharacterized protein</fullName>
    </submittedName>
</protein>
<feature type="transmembrane region" description="Helical" evidence="1">
    <location>
        <begin position="102"/>
        <end position="125"/>
    </location>
</feature>
<reference evidence="2" key="1">
    <citation type="journal article" date="2022" name="Front. Genet.">
        <title>Chromosome-Scale Assembly of the Dendrobium nobile Genome Provides Insights Into the Molecular Mechanism of the Biosynthesis of the Medicinal Active Ingredient of Dendrobium.</title>
        <authorList>
            <person name="Xu Q."/>
            <person name="Niu S.-C."/>
            <person name="Li K.-L."/>
            <person name="Zheng P.-J."/>
            <person name="Zhang X.-J."/>
            <person name="Jia Y."/>
            <person name="Liu Y."/>
            <person name="Niu Y.-X."/>
            <person name="Yu L.-H."/>
            <person name="Chen D.-F."/>
            <person name="Zhang G.-Q."/>
        </authorList>
    </citation>
    <scope>NUCLEOTIDE SEQUENCE</scope>
    <source>
        <tissue evidence="2">Leaf</tissue>
    </source>
</reference>
<evidence type="ECO:0000313" key="3">
    <source>
        <dbReference type="Proteomes" id="UP000829196"/>
    </source>
</evidence>
<dbReference type="Proteomes" id="UP000829196">
    <property type="component" value="Unassembled WGS sequence"/>
</dbReference>
<keyword evidence="1" id="KW-0812">Transmembrane</keyword>
<sequence length="171" mass="19358">MNHNLTITNVKDIVCKLFNANLLNAKNFNGYFFVDKEFGIVLHSKANDEGYILNYYIKPPPNMFKLNSDIFAKGVCGCGGIILNYSGNFAISFSTALPTCSIIYSELLLSCLVKNFVFLLVWLIFGLKLMHYTCWTASKIMMRRSIVLNSSILLEILNSFLFFLGQVNSYS</sequence>
<keyword evidence="1" id="KW-0472">Membrane</keyword>
<keyword evidence="1" id="KW-1133">Transmembrane helix</keyword>
<proteinExistence type="predicted"/>
<keyword evidence="3" id="KW-1185">Reference proteome</keyword>
<accession>A0A8T3C8F5</accession>
<feature type="transmembrane region" description="Helical" evidence="1">
    <location>
        <begin position="146"/>
        <end position="165"/>
    </location>
</feature>
<dbReference type="EMBL" id="JAGYWB010000002">
    <property type="protein sequence ID" value="KAI0529267.1"/>
    <property type="molecule type" value="Genomic_DNA"/>
</dbReference>
<organism evidence="2 3">
    <name type="scientific">Dendrobium nobile</name>
    <name type="common">Orchid</name>
    <dbReference type="NCBI Taxonomy" id="94219"/>
    <lineage>
        <taxon>Eukaryota</taxon>
        <taxon>Viridiplantae</taxon>
        <taxon>Streptophyta</taxon>
        <taxon>Embryophyta</taxon>
        <taxon>Tracheophyta</taxon>
        <taxon>Spermatophyta</taxon>
        <taxon>Magnoliopsida</taxon>
        <taxon>Liliopsida</taxon>
        <taxon>Asparagales</taxon>
        <taxon>Orchidaceae</taxon>
        <taxon>Epidendroideae</taxon>
        <taxon>Malaxideae</taxon>
        <taxon>Dendrobiinae</taxon>
        <taxon>Dendrobium</taxon>
    </lineage>
</organism>
<evidence type="ECO:0000313" key="2">
    <source>
        <dbReference type="EMBL" id="KAI0529267.1"/>
    </source>
</evidence>
<comment type="caution">
    <text evidence="2">The sequence shown here is derived from an EMBL/GenBank/DDBJ whole genome shotgun (WGS) entry which is preliminary data.</text>
</comment>
<gene>
    <name evidence="2" type="ORF">KFK09_001814</name>
</gene>
<evidence type="ECO:0000256" key="1">
    <source>
        <dbReference type="SAM" id="Phobius"/>
    </source>
</evidence>
<dbReference type="AlphaFoldDB" id="A0A8T3C8F5"/>